<name>A0AAP2CLF0_9BACT</name>
<evidence type="ECO:0008006" key="4">
    <source>
        <dbReference type="Google" id="ProtNLM"/>
    </source>
</evidence>
<organism evidence="2 3">
    <name type="scientific">Litoribacter ruber</name>
    <dbReference type="NCBI Taxonomy" id="702568"/>
    <lineage>
        <taxon>Bacteria</taxon>
        <taxon>Pseudomonadati</taxon>
        <taxon>Bacteroidota</taxon>
        <taxon>Cytophagia</taxon>
        <taxon>Cytophagales</taxon>
        <taxon>Cyclobacteriaceae</taxon>
        <taxon>Litoribacter</taxon>
    </lineage>
</organism>
<dbReference type="Proteomes" id="UP001319104">
    <property type="component" value="Unassembled WGS sequence"/>
</dbReference>
<protein>
    <recommendedName>
        <fullName evidence="4">DUF3551 domain-containing protein</fullName>
    </recommendedName>
</protein>
<dbReference type="EMBL" id="JAHCMY010000006">
    <property type="protein sequence ID" value="MBS9524745.1"/>
    <property type="molecule type" value="Genomic_DNA"/>
</dbReference>
<accession>A0AAP2CLF0</accession>
<comment type="caution">
    <text evidence="2">The sequence shown here is derived from an EMBL/GenBank/DDBJ whole genome shotgun (WGS) entry which is preliminary data.</text>
</comment>
<proteinExistence type="predicted"/>
<dbReference type="RefSeq" id="WP_213945604.1">
    <property type="nucleotide sequence ID" value="NZ_JAHCMY010000006.1"/>
</dbReference>
<keyword evidence="3" id="KW-1185">Reference proteome</keyword>
<evidence type="ECO:0000256" key="1">
    <source>
        <dbReference type="SAM" id="SignalP"/>
    </source>
</evidence>
<keyword evidence="1" id="KW-0732">Signal</keyword>
<reference evidence="2 3" key="1">
    <citation type="submission" date="2021-05" db="EMBL/GenBank/DDBJ databases">
        <authorList>
            <person name="Zhang Z.D."/>
            <person name="Osman G."/>
        </authorList>
    </citation>
    <scope>NUCLEOTIDE SEQUENCE [LARGE SCALE GENOMIC DNA]</scope>
    <source>
        <strain evidence="2 3">KCTC 32217</strain>
    </source>
</reference>
<gene>
    <name evidence="2" type="ORF">KI659_12065</name>
</gene>
<dbReference type="AlphaFoldDB" id="A0AAP2CLF0"/>
<evidence type="ECO:0000313" key="2">
    <source>
        <dbReference type="EMBL" id="MBS9524745.1"/>
    </source>
</evidence>
<sequence length="63" mass="6818">MISKNLKTKLACLAAIPALFLATNFVEASTWCRWNDELFVCQPEAPGGYCAVASPNCDVPVVE</sequence>
<feature type="chain" id="PRO_5043023044" description="DUF3551 domain-containing protein" evidence="1">
    <location>
        <begin position="29"/>
        <end position="63"/>
    </location>
</feature>
<feature type="signal peptide" evidence="1">
    <location>
        <begin position="1"/>
        <end position="28"/>
    </location>
</feature>
<evidence type="ECO:0000313" key="3">
    <source>
        <dbReference type="Proteomes" id="UP001319104"/>
    </source>
</evidence>